<protein>
    <submittedName>
        <fullName evidence="2">Uncharacterized protein</fullName>
    </submittedName>
</protein>
<feature type="compositionally biased region" description="Polar residues" evidence="1">
    <location>
        <begin position="173"/>
        <end position="211"/>
    </location>
</feature>
<name>A0A2G5HZH5_CERBT</name>
<feature type="compositionally biased region" description="Low complexity" evidence="1">
    <location>
        <begin position="212"/>
        <end position="233"/>
    </location>
</feature>
<gene>
    <name evidence="2" type="ORF">CB0940_05898</name>
</gene>
<feature type="compositionally biased region" description="Polar residues" evidence="1">
    <location>
        <begin position="281"/>
        <end position="291"/>
    </location>
</feature>
<reference evidence="2 3" key="1">
    <citation type="submission" date="2015-10" db="EMBL/GenBank/DDBJ databases">
        <title>The cercosporin biosynthetic gene cluster was horizontally transferred to several fungal lineages and shown to be expanded in Cercospora beticola based on microsynteny with recipient genomes.</title>
        <authorList>
            <person name="De Jonge R."/>
            <person name="Ebert M.K."/>
            <person name="Suttle J.C."/>
            <person name="Jurick Ii W.M."/>
            <person name="Secor G.A."/>
            <person name="Thomma B.P."/>
            <person name="Van De Peer Y."/>
            <person name="Bolton M.D."/>
        </authorList>
    </citation>
    <scope>NUCLEOTIDE SEQUENCE [LARGE SCALE GENOMIC DNA]</scope>
    <source>
        <strain evidence="2 3">09-40</strain>
    </source>
</reference>
<dbReference type="EMBL" id="LKMD01000102">
    <property type="protein sequence ID" value="PIA97901.1"/>
    <property type="molecule type" value="Genomic_DNA"/>
</dbReference>
<feature type="compositionally biased region" description="Polar residues" evidence="1">
    <location>
        <begin position="46"/>
        <end position="72"/>
    </location>
</feature>
<proteinExistence type="predicted"/>
<sequence>MREPRIHRLQRPLRLLNLPACRSRCAIQSMTPKWHLQEANRLGNPKASTSTTIDQPAPSLNSLNTTNGQASLASPLPILPTRLTANRDSSTDAPPPPPRKDTPPQTSVPPTVQPPPLPSTISGDNTQQAGDSQLNSNGHAPSVTKPGLPIQKSADNLKLATQLQFPQRIDSMPRSTDGTESNSRSSPTAAMSDLSLSGSARNRPQTDRSYPTSTKKSLTLGTSAAQAAVQAPAELGDSSPVSPVDRSTINAAPPPTIPRSKFSMASRRTKINDAAIRGTHASASSPPTIGNLTFEHEPLSPLESGRMELSSSARGLETSLTADEELKIKDSVMENKI</sequence>
<organism evidence="2 3">
    <name type="scientific">Cercospora beticola</name>
    <name type="common">Sugarbeet leaf spot fungus</name>
    <dbReference type="NCBI Taxonomy" id="122368"/>
    <lineage>
        <taxon>Eukaryota</taxon>
        <taxon>Fungi</taxon>
        <taxon>Dikarya</taxon>
        <taxon>Ascomycota</taxon>
        <taxon>Pezizomycotina</taxon>
        <taxon>Dothideomycetes</taxon>
        <taxon>Dothideomycetidae</taxon>
        <taxon>Mycosphaerellales</taxon>
        <taxon>Mycosphaerellaceae</taxon>
        <taxon>Cercospora</taxon>
    </lineage>
</organism>
<evidence type="ECO:0000313" key="3">
    <source>
        <dbReference type="Proteomes" id="UP000230605"/>
    </source>
</evidence>
<feature type="compositionally biased region" description="Polar residues" evidence="1">
    <location>
        <begin position="121"/>
        <end position="139"/>
    </location>
</feature>
<evidence type="ECO:0000256" key="1">
    <source>
        <dbReference type="SAM" id="MobiDB-lite"/>
    </source>
</evidence>
<feature type="compositionally biased region" description="Polar residues" evidence="1">
    <location>
        <begin position="239"/>
        <end position="250"/>
    </location>
</feature>
<feature type="region of interest" description="Disordered" evidence="1">
    <location>
        <begin position="36"/>
        <end position="150"/>
    </location>
</feature>
<accession>A0A2G5HZH5</accession>
<evidence type="ECO:0000313" key="2">
    <source>
        <dbReference type="EMBL" id="PIA97901.1"/>
    </source>
</evidence>
<comment type="caution">
    <text evidence="2">The sequence shown here is derived from an EMBL/GenBank/DDBJ whole genome shotgun (WGS) entry which is preliminary data.</text>
</comment>
<feature type="region of interest" description="Disordered" evidence="1">
    <location>
        <begin position="164"/>
        <end position="296"/>
    </location>
</feature>
<dbReference type="Proteomes" id="UP000230605">
    <property type="component" value="Chromosome 2"/>
</dbReference>
<dbReference type="AlphaFoldDB" id="A0A2G5HZH5"/>